<gene>
    <name evidence="8" type="ORF">UCDDA912_g00278</name>
</gene>
<comment type="caution">
    <text evidence="8">The sequence shown here is derived from an EMBL/GenBank/DDBJ whole genome shotgun (WGS) entry which is preliminary data.</text>
</comment>
<dbReference type="InterPro" id="IPR023753">
    <property type="entry name" value="FAD/NAD-binding_dom"/>
</dbReference>
<evidence type="ECO:0000256" key="4">
    <source>
        <dbReference type="ARBA" id="ARBA00022827"/>
    </source>
</evidence>
<comment type="cofactor">
    <cofactor evidence="1">
        <name>FAD</name>
        <dbReference type="ChEBI" id="CHEBI:57692"/>
    </cofactor>
</comment>
<evidence type="ECO:0000256" key="6">
    <source>
        <dbReference type="ARBA" id="ARBA00023002"/>
    </source>
</evidence>
<evidence type="ECO:0000313" key="8">
    <source>
        <dbReference type="EMBL" id="KKY39665.1"/>
    </source>
</evidence>
<dbReference type="SUPFAM" id="SSF51905">
    <property type="entry name" value="FAD/NAD(P)-binding domain"/>
    <property type="match status" value="2"/>
</dbReference>
<proteinExistence type="inferred from homology"/>
<protein>
    <submittedName>
        <fullName evidence="8">Putative pyridine nucleotide-disulfide oxidoreductase-like protein</fullName>
    </submittedName>
</protein>
<keyword evidence="9" id="KW-1185">Reference proteome</keyword>
<evidence type="ECO:0000256" key="2">
    <source>
        <dbReference type="ARBA" id="ARBA00010139"/>
    </source>
</evidence>
<dbReference type="AlphaFoldDB" id="A0A0G2IGG4"/>
<evidence type="ECO:0000256" key="3">
    <source>
        <dbReference type="ARBA" id="ARBA00022630"/>
    </source>
</evidence>
<keyword evidence="5" id="KW-0521">NADP</keyword>
<reference evidence="8 9" key="1">
    <citation type="submission" date="2015-05" db="EMBL/GenBank/DDBJ databases">
        <title>Distinctive expansion of gene families associated with plant cell wall degradation and secondary metabolism in the genomes of grapevine trunk pathogens.</title>
        <authorList>
            <person name="Lawrence D.P."/>
            <person name="Travadon R."/>
            <person name="Rolshausen P.E."/>
            <person name="Baumgartner K."/>
        </authorList>
    </citation>
    <scope>NUCLEOTIDE SEQUENCE [LARGE SCALE GENOMIC DNA]</scope>
    <source>
        <strain evidence="8">DA912</strain>
    </source>
</reference>
<comment type="similarity">
    <text evidence="2">Belongs to the FAD-binding monooxygenase family.</text>
</comment>
<dbReference type="Proteomes" id="UP000034680">
    <property type="component" value="Unassembled WGS sequence"/>
</dbReference>
<dbReference type="PANTHER" id="PTHR43098">
    <property type="entry name" value="L-ORNITHINE N(5)-MONOOXYGENASE-RELATED"/>
    <property type="match status" value="1"/>
</dbReference>
<dbReference type="InterPro" id="IPR050775">
    <property type="entry name" value="FAD-binding_Monooxygenases"/>
</dbReference>
<dbReference type="PRINTS" id="PR00411">
    <property type="entry name" value="PNDRDTASEI"/>
</dbReference>
<keyword evidence="4" id="KW-0274">FAD</keyword>
<dbReference type="EMBL" id="LCUC01000013">
    <property type="protein sequence ID" value="KKY39665.1"/>
    <property type="molecule type" value="Genomic_DNA"/>
</dbReference>
<name>A0A0G2IGG4_9PEZI</name>
<evidence type="ECO:0000313" key="9">
    <source>
        <dbReference type="Proteomes" id="UP000034680"/>
    </source>
</evidence>
<reference evidence="8 9" key="2">
    <citation type="submission" date="2015-05" db="EMBL/GenBank/DDBJ databases">
        <authorList>
            <person name="Morales-Cruz A."/>
            <person name="Amrine K.C."/>
            <person name="Cantu D."/>
        </authorList>
    </citation>
    <scope>NUCLEOTIDE SEQUENCE [LARGE SCALE GENOMIC DNA]</scope>
    <source>
        <strain evidence="8">DA912</strain>
    </source>
</reference>
<evidence type="ECO:0000256" key="1">
    <source>
        <dbReference type="ARBA" id="ARBA00001974"/>
    </source>
</evidence>
<accession>A0A0G2IGG4</accession>
<dbReference type="Gene3D" id="3.50.50.60">
    <property type="entry name" value="FAD/NAD(P)-binding domain"/>
    <property type="match status" value="2"/>
</dbReference>
<dbReference type="InterPro" id="IPR036188">
    <property type="entry name" value="FAD/NAD-bd_sf"/>
</dbReference>
<dbReference type="OrthoDB" id="66881at2759"/>
<dbReference type="GO" id="GO:0016491">
    <property type="term" value="F:oxidoreductase activity"/>
    <property type="evidence" value="ECO:0007669"/>
    <property type="project" value="UniProtKB-KW"/>
</dbReference>
<sequence length="654" mass="71510">MGSHNNRGTAAGDVGNGVADAEFIKQKYADEAQKRVLHRPQGMAHYADLRAIESGRFHSLAEDPWADHDALNAREPPLRDGDKATVVVLGGGFGALIAAVRLIQQGFDADDIRFVDSAGGFGGTWYWNRYPGLHCDVESYVYLPFLEETGYVPKKKYSPGHEILEHSERIAKHWNLADKGLFRTQVSDLTWNEDGKTWTVSLKENRGPGQPPRDLKVQAQYFVIASGVLSRPQVPKIPGLESFAGDMFHTSRWDWNITGGTPADANMSKLEGKRVGVIGTGATAIQVVPNLARHAKELHVFQRTPSAVHRRDQRETDPHEWKTRIAAKKGWQEERTVNFTSYVCRNEGPGAVNLVDDDWTRIDAYHAILGSTRKPPVAPTSEAIGAHVAEMVGLDLPQGEATRRRVDDIVRDGATAARLKAWYPSWCKRPTFSDEYLQAFNLPNVHLVDTDGRGVESATEQGLVSGGREYPLDVLVLSTGFVSPSAGGGDPALRSGIRVWGRDGLAFRDKWDAKGATTLHGILSHDFPNLFLLSPLQAGSAPNNAHMLDVQARHIAYILGQAKARNAATVEASAESEEAWSVKCMSGAAWYAAVPMCTPGAMTNEGEGFGKQPEPEQAMKKARASPWSGGLLSYDAILAEWRDKGDLAGVVIEQ</sequence>
<keyword evidence="6" id="KW-0560">Oxidoreductase</keyword>
<keyword evidence="3" id="KW-0285">Flavoprotein</keyword>
<evidence type="ECO:0000259" key="7">
    <source>
        <dbReference type="Pfam" id="PF07992"/>
    </source>
</evidence>
<dbReference type="PANTHER" id="PTHR43098:SF2">
    <property type="entry name" value="FAD-BINDING MONOOXYGENASE AUSB-RELATED"/>
    <property type="match status" value="1"/>
</dbReference>
<dbReference type="Pfam" id="PF07992">
    <property type="entry name" value="Pyr_redox_2"/>
    <property type="match status" value="1"/>
</dbReference>
<organism evidence="8 9">
    <name type="scientific">Diaporthe ampelina</name>
    <dbReference type="NCBI Taxonomy" id="1214573"/>
    <lineage>
        <taxon>Eukaryota</taxon>
        <taxon>Fungi</taxon>
        <taxon>Dikarya</taxon>
        <taxon>Ascomycota</taxon>
        <taxon>Pezizomycotina</taxon>
        <taxon>Sordariomycetes</taxon>
        <taxon>Sordariomycetidae</taxon>
        <taxon>Diaporthales</taxon>
        <taxon>Diaporthaceae</taxon>
        <taxon>Diaporthe</taxon>
    </lineage>
</organism>
<evidence type="ECO:0000256" key="5">
    <source>
        <dbReference type="ARBA" id="ARBA00022857"/>
    </source>
</evidence>
<feature type="domain" description="FAD/NAD(P)-binding" evidence="7">
    <location>
        <begin position="85"/>
        <end position="313"/>
    </location>
</feature>